<feature type="compositionally biased region" description="Polar residues" evidence="1">
    <location>
        <begin position="149"/>
        <end position="160"/>
    </location>
</feature>
<dbReference type="OrthoDB" id="2751838at2759"/>
<feature type="region of interest" description="Disordered" evidence="1">
    <location>
        <begin position="131"/>
        <end position="168"/>
    </location>
</feature>
<dbReference type="Pfam" id="PF20149">
    <property type="entry name" value="DUF6532"/>
    <property type="match status" value="1"/>
</dbReference>
<evidence type="ECO:0000313" key="3">
    <source>
        <dbReference type="EMBL" id="OBZ73419.1"/>
    </source>
</evidence>
<dbReference type="Proteomes" id="UP000092993">
    <property type="component" value="Unassembled WGS sequence"/>
</dbReference>
<dbReference type="InterPro" id="IPR045341">
    <property type="entry name" value="DUF6532"/>
</dbReference>
<comment type="caution">
    <text evidence="3">The sequence shown here is derived from an EMBL/GenBank/DDBJ whole genome shotgun (WGS) entry which is preliminary data.</text>
</comment>
<feature type="compositionally biased region" description="Polar residues" evidence="1">
    <location>
        <begin position="53"/>
        <end position="71"/>
    </location>
</feature>
<evidence type="ECO:0000313" key="4">
    <source>
        <dbReference type="Proteomes" id="UP000092993"/>
    </source>
</evidence>
<gene>
    <name evidence="3" type="ORF">A0H81_07112</name>
</gene>
<feature type="region of interest" description="Disordered" evidence="1">
    <location>
        <begin position="1"/>
        <end position="118"/>
    </location>
</feature>
<dbReference type="EMBL" id="LUGG01000007">
    <property type="protein sequence ID" value="OBZ73419.1"/>
    <property type="molecule type" value="Genomic_DNA"/>
</dbReference>
<protein>
    <recommendedName>
        <fullName evidence="2">DUF6532 domain-containing protein</fullName>
    </recommendedName>
</protein>
<organism evidence="3 4">
    <name type="scientific">Grifola frondosa</name>
    <name type="common">Maitake</name>
    <name type="synonym">Polyporus frondosus</name>
    <dbReference type="NCBI Taxonomy" id="5627"/>
    <lineage>
        <taxon>Eukaryota</taxon>
        <taxon>Fungi</taxon>
        <taxon>Dikarya</taxon>
        <taxon>Basidiomycota</taxon>
        <taxon>Agaricomycotina</taxon>
        <taxon>Agaricomycetes</taxon>
        <taxon>Polyporales</taxon>
        <taxon>Grifolaceae</taxon>
        <taxon>Grifola</taxon>
    </lineage>
</organism>
<keyword evidence="4" id="KW-1185">Reference proteome</keyword>
<feature type="compositionally biased region" description="Acidic residues" evidence="1">
    <location>
        <begin position="74"/>
        <end position="91"/>
    </location>
</feature>
<dbReference type="OMA" id="DWMITIV"/>
<proteinExistence type="predicted"/>
<evidence type="ECO:0000259" key="2">
    <source>
        <dbReference type="Pfam" id="PF20149"/>
    </source>
</evidence>
<accession>A0A1C7MAI8</accession>
<dbReference type="AlphaFoldDB" id="A0A1C7MAI8"/>
<dbReference type="STRING" id="5627.A0A1C7MAI8"/>
<feature type="domain" description="DUF6532" evidence="2">
    <location>
        <begin position="207"/>
        <end position="386"/>
    </location>
</feature>
<reference evidence="3 4" key="1">
    <citation type="submission" date="2016-03" db="EMBL/GenBank/DDBJ databases">
        <title>Whole genome sequencing of Grifola frondosa 9006-11.</title>
        <authorList>
            <person name="Min B."/>
            <person name="Park H."/>
            <person name="Kim J.-G."/>
            <person name="Cho H."/>
            <person name="Oh Y.-L."/>
            <person name="Kong W.-S."/>
            <person name="Choi I.-G."/>
        </authorList>
    </citation>
    <scope>NUCLEOTIDE SEQUENCE [LARGE SCALE GENOMIC DNA]</scope>
    <source>
        <strain evidence="3 4">9006-11</strain>
    </source>
</reference>
<evidence type="ECO:0000256" key="1">
    <source>
        <dbReference type="SAM" id="MobiDB-lite"/>
    </source>
</evidence>
<name>A0A1C7MAI8_GRIFR</name>
<sequence>MPAKHHTQPEKVQDGVDLEDQQVPAPKTKKKRTSNDDLTDNTVFEERTRTMHVPSTKQCQTTIGERTSKPQPNAEDDDDRLSLESEEEDEPAQTVNLHSSIRRGLPITPTGPQQPAEDSRLLPLRRHGDAIPLTPQTQESTAHLDDMASSATRSSSPDLQTRTPSRRSHSLLSTTLMIAPFRSNQPSNGRPKVCDYVDQVKVLLLDSIRIFECFIYTINPFPSMQEQEQWVRKIWTMVTCKDGQHYELSDWMITIVNKSSEVKRTRRHRRFGTPVDAESIWLCPRWQTKNTERKNIQRYQNLTDNSAFHYKTYDTATEVLFKNTRALGVEHQKYFDPISLVTIAFIFTVISANLDEWASGKFVQAPFRESDHKETYQNHLKDLMEWERSAPEVVQNIRKKWHDRARRIAGAVQENAANGRVSVSAIFRRSWSCKGEQVLLIARMRTRTRMSPH</sequence>